<dbReference type="EMBL" id="JBHSZQ010000014">
    <property type="protein sequence ID" value="MFC7126069.1"/>
    <property type="molecule type" value="Genomic_DNA"/>
</dbReference>
<reference evidence="2 3" key="1">
    <citation type="journal article" date="2014" name="Int. J. Syst. Evol. Microbiol.">
        <title>Complete genome sequence of Corynebacterium casei LMG S-19264T (=DSM 44701T), isolated from a smear-ripened cheese.</title>
        <authorList>
            <consortium name="US DOE Joint Genome Institute (JGI-PGF)"/>
            <person name="Walter F."/>
            <person name="Albersmeier A."/>
            <person name="Kalinowski J."/>
            <person name="Ruckert C."/>
        </authorList>
    </citation>
    <scope>NUCLEOTIDE SEQUENCE [LARGE SCALE GENOMIC DNA]</scope>
    <source>
        <strain evidence="2 3">CGMCC 4.7215</strain>
    </source>
</reference>
<organism evidence="2 3">
    <name type="scientific">Halovenus rubra</name>
    <dbReference type="NCBI Taxonomy" id="869890"/>
    <lineage>
        <taxon>Archaea</taxon>
        <taxon>Methanobacteriati</taxon>
        <taxon>Methanobacteriota</taxon>
        <taxon>Stenosarchaea group</taxon>
        <taxon>Halobacteria</taxon>
        <taxon>Halobacteriales</taxon>
        <taxon>Haloarculaceae</taxon>
        <taxon>Halovenus</taxon>
    </lineage>
</organism>
<protein>
    <submittedName>
        <fullName evidence="2">Uncharacterized protein</fullName>
    </submittedName>
</protein>
<feature type="region of interest" description="Disordered" evidence="1">
    <location>
        <begin position="20"/>
        <end position="45"/>
    </location>
</feature>
<name>A0ABD5X6G4_9EURY</name>
<dbReference type="Proteomes" id="UP001596414">
    <property type="component" value="Unassembled WGS sequence"/>
</dbReference>
<gene>
    <name evidence="2" type="ORF">ACFQJ7_08470</name>
</gene>
<proteinExistence type="predicted"/>
<dbReference type="RefSeq" id="WP_267638993.1">
    <property type="nucleotide sequence ID" value="NZ_JAODIY010000047.1"/>
</dbReference>
<dbReference type="AlphaFoldDB" id="A0ABD5X6G4"/>
<accession>A0ABD5X6G4</accession>
<evidence type="ECO:0000313" key="2">
    <source>
        <dbReference type="EMBL" id="MFC7126069.1"/>
    </source>
</evidence>
<sequence>MVYDVFVGKTGDAGQTTVRLQTQGSDELTEEERELLKSRASQHTETLPDYTWRFHRKVNVGFKQVGHEAVIQDDSYETYVDAIVDELLTLTETFHPIFVEESG</sequence>
<comment type="caution">
    <text evidence="2">The sequence shown here is derived from an EMBL/GenBank/DDBJ whole genome shotgun (WGS) entry which is preliminary data.</text>
</comment>
<evidence type="ECO:0000313" key="3">
    <source>
        <dbReference type="Proteomes" id="UP001596414"/>
    </source>
</evidence>
<evidence type="ECO:0000256" key="1">
    <source>
        <dbReference type="SAM" id="MobiDB-lite"/>
    </source>
</evidence>